<reference evidence="2" key="1">
    <citation type="submission" date="2021-05" db="EMBL/GenBank/DDBJ databases">
        <authorList>
            <person name="Arsene-Ploetze F."/>
        </authorList>
    </citation>
    <scope>NUCLEOTIDE SEQUENCE</scope>
    <source>
        <strain evidence="2">DSM 42138</strain>
    </source>
</reference>
<comment type="caution">
    <text evidence="2">The sequence shown here is derived from an EMBL/GenBank/DDBJ whole genome shotgun (WGS) entry which is preliminary data.</text>
</comment>
<gene>
    <name evidence="2" type="ORF">SCOCK_160051</name>
</gene>
<evidence type="ECO:0000313" key="3">
    <source>
        <dbReference type="Proteomes" id="UP001152519"/>
    </source>
</evidence>
<sequence length="512" mass="53213">MRARVRSCVRVPEDLQVLLLDQVEAQGQRDEGLALPVQARAVLRAGALPHLELGARQVVDVEVDGGGGQVTAVGQRAQPGDYLADARDGEAGGVAQPGLAEGEQHQEVLRRGVQREGHEGQLGRVAGGSLRAGVEERVPRGEDGEPDEAVGQRQHHAGQFEGNGRTEPARGDLHVLAAALQVLHDVRGAGAEVRQPPVVVACGQLARVARDPLAAEGDVDRPVLRPAPERGHLARAEHELAGPPLPRADRRLGVGELNDDRLHAVAPRVIGVVGVMAVRTLRALRLRAAAGGSRVDAVDVPTGSDDRMHGRSDGARARRNWSDRVTRQGDVADAGGFRRRHPQRGGGTPHLAADPPGHSAPHGEPRTSHDAAAQGAGSREPGSRDRGRKDRGSPGAGCQGRDRPDRPTGTGAGPDSGPGVRSGTRATGHPHPGPYRSGPAPQAAAARRRAALPRAGRRRLVALAQPTRPRPAALGGGYGARRASHPGAGEPPDGGEPHLGTAGGRARSGPGR</sequence>
<feature type="compositionally biased region" description="Basic residues" evidence="1">
    <location>
        <begin position="446"/>
        <end position="460"/>
    </location>
</feature>
<name>A0A9W4DLL8_9ACTN</name>
<accession>A0A9W4DLL8</accession>
<dbReference type="Proteomes" id="UP001152519">
    <property type="component" value="Unassembled WGS sequence"/>
</dbReference>
<evidence type="ECO:0000313" key="2">
    <source>
        <dbReference type="EMBL" id="CAG6392269.1"/>
    </source>
</evidence>
<proteinExistence type="predicted"/>
<feature type="compositionally biased region" description="Basic and acidic residues" evidence="1">
    <location>
        <begin position="304"/>
        <end position="327"/>
    </location>
</feature>
<dbReference type="AlphaFoldDB" id="A0A9W4DLL8"/>
<evidence type="ECO:0000256" key="1">
    <source>
        <dbReference type="SAM" id="MobiDB-lite"/>
    </source>
</evidence>
<feature type="compositionally biased region" description="Basic and acidic residues" evidence="1">
    <location>
        <begin position="381"/>
        <end position="392"/>
    </location>
</feature>
<feature type="region of interest" description="Disordered" evidence="1">
    <location>
        <begin position="290"/>
        <end position="512"/>
    </location>
</feature>
<organism evidence="2 3">
    <name type="scientific">Actinacidiphila cocklensis</name>
    <dbReference type="NCBI Taxonomy" id="887465"/>
    <lineage>
        <taxon>Bacteria</taxon>
        <taxon>Bacillati</taxon>
        <taxon>Actinomycetota</taxon>
        <taxon>Actinomycetes</taxon>
        <taxon>Kitasatosporales</taxon>
        <taxon>Streptomycetaceae</taxon>
        <taxon>Actinacidiphila</taxon>
    </lineage>
</organism>
<dbReference type="EMBL" id="CAJSLV010000044">
    <property type="protein sequence ID" value="CAG6392269.1"/>
    <property type="molecule type" value="Genomic_DNA"/>
</dbReference>
<feature type="region of interest" description="Disordered" evidence="1">
    <location>
        <begin position="125"/>
        <end position="168"/>
    </location>
</feature>
<feature type="compositionally biased region" description="Basic and acidic residues" evidence="1">
    <location>
        <begin position="133"/>
        <end position="143"/>
    </location>
</feature>
<keyword evidence="3" id="KW-1185">Reference proteome</keyword>
<protein>
    <submittedName>
        <fullName evidence="2">Uncharacterized protein</fullName>
    </submittedName>
</protein>